<evidence type="ECO:0000256" key="8">
    <source>
        <dbReference type="ARBA" id="ARBA00023170"/>
    </source>
</evidence>
<comment type="caution">
    <text evidence="10">The sequence shown here is derived from an EMBL/GenBank/DDBJ whole genome shotgun (WGS) entry which is preliminary data.</text>
</comment>
<reference evidence="10 11" key="1">
    <citation type="journal article" date="2018" name="Nat. Genet.">
        <title>The Rosa genome provides new insights in the design of modern roses.</title>
        <authorList>
            <person name="Bendahmane M."/>
        </authorList>
    </citation>
    <scope>NUCLEOTIDE SEQUENCE [LARGE SCALE GENOMIC DNA]</scope>
    <source>
        <strain evidence="11">cv. Old Blush</strain>
    </source>
</reference>
<dbReference type="GO" id="GO:0004674">
    <property type="term" value="F:protein serine/threonine kinase activity"/>
    <property type="evidence" value="ECO:0007669"/>
    <property type="project" value="UniProtKB-KW"/>
</dbReference>
<keyword evidence="11" id="KW-1185">Reference proteome</keyword>
<dbReference type="SUPFAM" id="SSF52058">
    <property type="entry name" value="L domain-like"/>
    <property type="match status" value="1"/>
</dbReference>
<evidence type="ECO:0000256" key="1">
    <source>
        <dbReference type="ARBA" id="ARBA00004479"/>
    </source>
</evidence>
<organism evidence="10 11">
    <name type="scientific">Rosa chinensis</name>
    <name type="common">China rose</name>
    <dbReference type="NCBI Taxonomy" id="74649"/>
    <lineage>
        <taxon>Eukaryota</taxon>
        <taxon>Viridiplantae</taxon>
        <taxon>Streptophyta</taxon>
        <taxon>Embryophyta</taxon>
        <taxon>Tracheophyta</taxon>
        <taxon>Spermatophyta</taxon>
        <taxon>Magnoliopsida</taxon>
        <taxon>eudicotyledons</taxon>
        <taxon>Gunneridae</taxon>
        <taxon>Pentapetalae</taxon>
        <taxon>rosids</taxon>
        <taxon>fabids</taxon>
        <taxon>Rosales</taxon>
        <taxon>Rosaceae</taxon>
        <taxon>Rosoideae</taxon>
        <taxon>Rosoideae incertae sedis</taxon>
        <taxon>Rosa</taxon>
    </lineage>
</organism>
<sequence>MSWKLISLAFAFHEFGIPSISLGYNNLEGNISALNFSKFSQLTKLDLGKNYLTGIIPRSLYSCKSLKAIRITNNKLEGEIHPDILSFKSLSFLSLGCNRWTTITRAMKILIFVGEEMPDNLGMVDFDGFQNLQFLNFHNCQLTGHIPSYLSKLKKL</sequence>
<keyword evidence="10" id="KW-0723">Serine/threonine-protein kinase</keyword>
<comment type="subcellular location">
    <subcellularLocation>
        <location evidence="1">Membrane</location>
        <topology evidence="1">Single-pass type I membrane protein</topology>
    </subcellularLocation>
</comment>
<keyword evidence="9" id="KW-0325">Glycoprotein</keyword>
<dbReference type="InterPro" id="IPR001611">
    <property type="entry name" value="Leu-rich_rpt"/>
</dbReference>
<dbReference type="EMBL" id="PDCK01000042">
    <property type="protein sequence ID" value="PRQ36362.1"/>
    <property type="molecule type" value="Genomic_DNA"/>
</dbReference>
<protein>
    <submittedName>
        <fullName evidence="10">Putative non-specific serine/threonine protein kinase</fullName>
        <ecNumber evidence="10">2.7.11.1</ecNumber>
    </submittedName>
</protein>
<keyword evidence="3" id="KW-0812">Transmembrane</keyword>
<dbReference type="Pfam" id="PF00560">
    <property type="entry name" value="LRR_1"/>
    <property type="match status" value="1"/>
</dbReference>
<keyword evidence="10" id="KW-0418">Kinase</keyword>
<evidence type="ECO:0000313" key="11">
    <source>
        <dbReference type="Proteomes" id="UP000238479"/>
    </source>
</evidence>
<evidence type="ECO:0000313" key="10">
    <source>
        <dbReference type="EMBL" id="PRQ36362.1"/>
    </source>
</evidence>
<dbReference type="PANTHER" id="PTHR27000:SF756">
    <property type="entry name" value="OS02G0154975 PROTEIN"/>
    <property type="match status" value="1"/>
</dbReference>
<dbReference type="GO" id="GO:0016020">
    <property type="term" value="C:membrane"/>
    <property type="evidence" value="ECO:0007669"/>
    <property type="project" value="UniProtKB-SubCell"/>
</dbReference>
<keyword evidence="5" id="KW-0677">Repeat</keyword>
<dbReference type="Gene3D" id="3.80.10.10">
    <property type="entry name" value="Ribonuclease Inhibitor"/>
    <property type="match status" value="1"/>
</dbReference>
<keyword evidence="7" id="KW-0472">Membrane</keyword>
<keyword evidence="2" id="KW-0433">Leucine-rich repeat</keyword>
<keyword evidence="4" id="KW-0732">Signal</keyword>
<accession>A0A2P6QQA9</accession>
<evidence type="ECO:0000256" key="2">
    <source>
        <dbReference type="ARBA" id="ARBA00022614"/>
    </source>
</evidence>
<keyword evidence="6" id="KW-1133">Transmembrane helix</keyword>
<gene>
    <name evidence="10" type="ORF">RchiOBHm_Chr4g0390631</name>
</gene>
<dbReference type="EC" id="2.7.11.1" evidence="10"/>
<dbReference type="AlphaFoldDB" id="A0A2P6QQA9"/>
<dbReference type="Gramene" id="PRQ36362">
    <property type="protein sequence ID" value="PRQ36362"/>
    <property type="gene ID" value="RchiOBHm_Chr4g0390631"/>
</dbReference>
<evidence type="ECO:0000256" key="3">
    <source>
        <dbReference type="ARBA" id="ARBA00022692"/>
    </source>
</evidence>
<keyword evidence="8" id="KW-0675">Receptor</keyword>
<name>A0A2P6QQA9_ROSCH</name>
<proteinExistence type="predicted"/>
<evidence type="ECO:0000256" key="4">
    <source>
        <dbReference type="ARBA" id="ARBA00022729"/>
    </source>
</evidence>
<evidence type="ECO:0000256" key="9">
    <source>
        <dbReference type="ARBA" id="ARBA00023180"/>
    </source>
</evidence>
<evidence type="ECO:0000256" key="7">
    <source>
        <dbReference type="ARBA" id="ARBA00023136"/>
    </source>
</evidence>
<evidence type="ECO:0000256" key="6">
    <source>
        <dbReference type="ARBA" id="ARBA00022989"/>
    </source>
</evidence>
<dbReference type="STRING" id="74649.A0A2P6QQA9"/>
<dbReference type="Proteomes" id="UP000238479">
    <property type="component" value="Chromosome 4"/>
</dbReference>
<dbReference type="InterPro" id="IPR032675">
    <property type="entry name" value="LRR_dom_sf"/>
</dbReference>
<keyword evidence="10" id="KW-0808">Transferase</keyword>
<dbReference type="Pfam" id="PF13855">
    <property type="entry name" value="LRR_8"/>
    <property type="match status" value="1"/>
</dbReference>
<evidence type="ECO:0000256" key="5">
    <source>
        <dbReference type="ARBA" id="ARBA00022737"/>
    </source>
</evidence>
<dbReference type="PANTHER" id="PTHR27000">
    <property type="entry name" value="LEUCINE-RICH REPEAT RECEPTOR-LIKE PROTEIN KINASE FAMILY PROTEIN-RELATED"/>
    <property type="match status" value="1"/>
</dbReference>